<evidence type="ECO:0000313" key="3">
    <source>
        <dbReference type="Proteomes" id="UP001300502"/>
    </source>
</evidence>
<proteinExistence type="predicted"/>
<evidence type="ECO:0000256" key="1">
    <source>
        <dbReference type="SAM" id="MobiDB-lite"/>
    </source>
</evidence>
<dbReference type="EMBL" id="JANCYU010000073">
    <property type="protein sequence ID" value="KAK4528960.1"/>
    <property type="molecule type" value="Genomic_DNA"/>
</dbReference>
<comment type="caution">
    <text evidence="2">The sequence shown here is derived from an EMBL/GenBank/DDBJ whole genome shotgun (WGS) entry which is preliminary data.</text>
</comment>
<organism evidence="2 3">
    <name type="scientific">Galdieria yellowstonensis</name>
    <dbReference type="NCBI Taxonomy" id="3028027"/>
    <lineage>
        <taxon>Eukaryota</taxon>
        <taxon>Rhodophyta</taxon>
        <taxon>Bangiophyceae</taxon>
        <taxon>Galdieriales</taxon>
        <taxon>Galdieriaceae</taxon>
        <taxon>Galdieria</taxon>
    </lineage>
</organism>
<accession>A0AAV9ING4</accession>
<dbReference type="Proteomes" id="UP001300502">
    <property type="component" value="Unassembled WGS sequence"/>
</dbReference>
<reference evidence="2 3" key="1">
    <citation type="submission" date="2022-07" db="EMBL/GenBank/DDBJ databases">
        <title>Genome-wide signatures of adaptation to extreme environments.</title>
        <authorList>
            <person name="Cho C.H."/>
            <person name="Yoon H.S."/>
        </authorList>
    </citation>
    <scope>NUCLEOTIDE SEQUENCE [LARGE SCALE GENOMIC DNA]</scope>
    <source>
        <strain evidence="2 3">108.79 E11</strain>
    </source>
</reference>
<sequence length="782" mass="90269">MAYSRLSLSFHLTSTLQSSVVYKFEAKLSCQTRNTFRGEGVLYVRPIFNPRSFLYQCKHIRRCGLVASAQHDESTKDDGLASFHWTKIFVPDGMKIDRKYANVWLEDVPNLSVESSETKVSELLGETFKVGNEELSTRGASLKVASSLLLPKKFGEDFPLESSGSKISRVFLRLDLIDLWNGLVDERNMRKLNILSAASGLGKSIYLYLIAVFARHFGIPVQYTGNTRGLLGQEGDDRSVARNYVGNTESMLHKSLDYKLVARKYAAMLLFMNSGLLDSLGPFYSGRPRYDFLQGVAIKFVAYYAFVKGDLVLCDELRRNFMTMAPRNLLIIDEHNALWQKFGSDTKTWLSFFEFYADPVAHSTWECKFVIAGSQHHEFESKLPSGYESATQYVEPLSREEFAIWENLSDYPPILKDNSNEVIDLTGFVPRMIALLANFANTFVGFSFVELVTKFTKRVYRNMKKRHDAYVNSLKEEEKETFYNTLYKLFFDRETPATTLFDSAYQDRGLLIPLHDESLQFYNSIARDILFESFSNYYFTKERLVEVSNKFKEARRECRGGGAYFEQLFLYLCYQFRPNFEVYSRASHRTIHLNSNVRWLRFDGEKFMPQRSKVNFSCWIKFGANYPQLDYAYVDMTDDGNWMLYLIQVSVSSFPVHNRDSARLELLFEKTGGSVPLASLLNAFFDESFEVSPVYNDRKKIVDFEVTDSQGISFRDRISILYVTPLTREDAKADSAPDFVEFLTFDNFPGYMKSHIDVGRNVRRRRSSPSRSPVKRIKSEET</sequence>
<feature type="region of interest" description="Disordered" evidence="1">
    <location>
        <begin position="760"/>
        <end position="782"/>
    </location>
</feature>
<dbReference type="AlphaFoldDB" id="A0AAV9ING4"/>
<evidence type="ECO:0000313" key="2">
    <source>
        <dbReference type="EMBL" id="KAK4528960.1"/>
    </source>
</evidence>
<protein>
    <submittedName>
        <fullName evidence="2">Uncharacterized protein</fullName>
    </submittedName>
</protein>
<name>A0AAV9ING4_9RHOD</name>
<gene>
    <name evidence="2" type="ORF">GAYE_SCF68G6909</name>
</gene>
<feature type="compositionally biased region" description="Basic residues" evidence="1">
    <location>
        <begin position="761"/>
        <end position="776"/>
    </location>
</feature>
<keyword evidence="3" id="KW-1185">Reference proteome</keyword>